<name>A0ABV9KHG5_9RHOB</name>
<dbReference type="EMBL" id="JBHSGI010000016">
    <property type="protein sequence ID" value="MFC4669610.1"/>
    <property type="molecule type" value="Genomic_DNA"/>
</dbReference>
<dbReference type="SUPFAM" id="SSF46785">
    <property type="entry name" value="Winged helix' DNA-binding domain"/>
    <property type="match status" value="1"/>
</dbReference>
<gene>
    <name evidence="2" type="ORF">ACFO5X_13690</name>
</gene>
<dbReference type="InterPro" id="IPR036388">
    <property type="entry name" value="WH-like_DNA-bd_sf"/>
</dbReference>
<dbReference type="PROSITE" id="PS50995">
    <property type="entry name" value="HTH_MARR_2"/>
    <property type="match status" value="1"/>
</dbReference>
<reference evidence="3" key="1">
    <citation type="journal article" date="2019" name="Int. J. Syst. Evol. Microbiol.">
        <title>The Global Catalogue of Microorganisms (GCM) 10K type strain sequencing project: providing services to taxonomists for standard genome sequencing and annotation.</title>
        <authorList>
            <consortium name="The Broad Institute Genomics Platform"/>
            <consortium name="The Broad Institute Genome Sequencing Center for Infectious Disease"/>
            <person name="Wu L."/>
            <person name="Ma J."/>
        </authorList>
    </citation>
    <scope>NUCLEOTIDE SEQUENCE [LARGE SCALE GENOMIC DNA]</scope>
    <source>
        <strain evidence="3">CGMCC 4.7283</strain>
    </source>
</reference>
<dbReference type="InterPro" id="IPR000835">
    <property type="entry name" value="HTH_MarR-typ"/>
</dbReference>
<feature type="domain" description="HTH marR-type" evidence="1">
    <location>
        <begin position="15"/>
        <end position="154"/>
    </location>
</feature>
<proteinExistence type="predicted"/>
<dbReference type="Pfam" id="PF12802">
    <property type="entry name" value="MarR_2"/>
    <property type="match status" value="1"/>
</dbReference>
<dbReference type="PANTHER" id="PTHR33164:SF106">
    <property type="entry name" value="TRANSCRIPTIONAL REGULATORY PROTEIN"/>
    <property type="match status" value="1"/>
</dbReference>
<evidence type="ECO:0000313" key="2">
    <source>
        <dbReference type="EMBL" id="MFC4669610.1"/>
    </source>
</evidence>
<dbReference type="Proteomes" id="UP001595973">
    <property type="component" value="Unassembled WGS sequence"/>
</dbReference>
<dbReference type="Gene3D" id="1.10.10.10">
    <property type="entry name" value="Winged helix-like DNA-binding domain superfamily/Winged helix DNA-binding domain"/>
    <property type="match status" value="1"/>
</dbReference>
<sequence length="181" mass="20307">MGAVSVKPQSTPTQTEDRVARLERLDRTIRAASAQRTLYSGVLASKLGLHQTDLECLFIITLGEKVTPGRLAQETGLTSGAITGVVDRIERAGYIRRVRDTNDRRRLFLEPVADRIEEIRAINRRAFHSWMRELARYSERDLDVLLEFAEKNYLAAVNATIKLRREVREDGAAAGRGISGT</sequence>
<dbReference type="InterPro" id="IPR036390">
    <property type="entry name" value="WH_DNA-bd_sf"/>
</dbReference>
<dbReference type="RefSeq" id="WP_380718043.1">
    <property type="nucleotide sequence ID" value="NZ_JBHSGI010000016.1"/>
</dbReference>
<organism evidence="2 3">
    <name type="scientific">Seohaeicola nanhaiensis</name>
    <dbReference type="NCBI Taxonomy" id="1387282"/>
    <lineage>
        <taxon>Bacteria</taxon>
        <taxon>Pseudomonadati</taxon>
        <taxon>Pseudomonadota</taxon>
        <taxon>Alphaproteobacteria</taxon>
        <taxon>Rhodobacterales</taxon>
        <taxon>Roseobacteraceae</taxon>
        <taxon>Seohaeicola</taxon>
    </lineage>
</organism>
<comment type="caution">
    <text evidence="2">The sequence shown here is derived from an EMBL/GenBank/DDBJ whole genome shotgun (WGS) entry which is preliminary data.</text>
</comment>
<dbReference type="PANTHER" id="PTHR33164">
    <property type="entry name" value="TRANSCRIPTIONAL REGULATOR, MARR FAMILY"/>
    <property type="match status" value="1"/>
</dbReference>
<keyword evidence="3" id="KW-1185">Reference proteome</keyword>
<dbReference type="SMART" id="SM00347">
    <property type="entry name" value="HTH_MARR"/>
    <property type="match status" value="1"/>
</dbReference>
<evidence type="ECO:0000259" key="1">
    <source>
        <dbReference type="PROSITE" id="PS50995"/>
    </source>
</evidence>
<dbReference type="InterPro" id="IPR039422">
    <property type="entry name" value="MarR/SlyA-like"/>
</dbReference>
<accession>A0ABV9KHG5</accession>
<evidence type="ECO:0000313" key="3">
    <source>
        <dbReference type="Proteomes" id="UP001595973"/>
    </source>
</evidence>
<protein>
    <submittedName>
        <fullName evidence="2">MarR family winged helix-turn-helix transcriptional regulator</fullName>
    </submittedName>
</protein>